<dbReference type="CDD" id="cd00254">
    <property type="entry name" value="LT-like"/>
    <property type="match status" value="1"/>
</dbReference>
<evidence type="ECO:0000259" key="3">
    <source>
        <dbReference type="Pfam" id="PF01464"/>
    </source>
</evidence>
<organism evidence="4 5">
    <name type="scientific">Xanthomonas bonasiae</name>
    <dbReference type="NCBI Taxonomy" id="2810351"/>
    <lineage>
        <taxon>Bacteria</taxon>
        <taxon>Pseudomonadati</taxon>
        <taxon>Pseudomonadota</taxon>
        <taxon>Gammaproteobacteria</taxon>
        <taxon>Lysobacterales</taxon>
        <taxon>Lysobacteraceae</taxon>
        <taxon>Xanthomonas</taxon>
    </lineage>
</organism>
<evidence type="ECO:0000256" key="1">
    <source>
        <dbReference type="ARBA" id="ARBA00007734"/>
    </source>
</evidence>
<dbReference type="InterPro" id="IPR023346">
    <property type="entry name" value="Lysozyme-like_dom_sf"/>
</dbReference>
<evidence type="ECO:0000313" key="5">
    <source>
        <dbReference type="Proteomes" id="UP000695802"/>
    </source>
</evidence>
<dbReference type="Pfam" id="PF01464">
    <property type="entry name" value="SLT"/>
    <property type="match status" value="1"/>
</dbReference>
<dbReference type="PANTHER" id="PTHR37423:SF2">
    <property type="entry name" value="MEMBRANE-BOUND LYTIC MUREIN TRANSGLYCOSYLASE C"/>
    <property type="match status" value="1"/>
</dbReference>
<gene>
    <name evidence="4" type="ORF">JR064_10805</name>
</gene>
<dbReference type="RefSeq" id="WP_206229710.1">
    <property type="nucleotide sequence ID" value="NZ_JAFIWB010000009.1"/>
</dbReference>
<feature type="chain" id="PRO_5047486811" evidence="2">
    <location>
        <begin position="20"/>
        <end position="202"/>
    </location>
</feature>
<dbReference type="PANTHER" id="PTHR37423">
    <property type="entry name" value="SOLUBLE LYTIC MUREIN TRANSGLYCOSYLASE-RELATED"/>
    <property type="match status" value="1"/>
</dbReference>
<dbReference type="Proteomes" id="UP000695802">
    <property type="component" value="Unassembled WGS sequence"/>
</dbReference>
<accession>A0ABS3B252</accession>
<protein>
    <submittedName>
        <fullName evidence="4">Lytic transglycosylase domain-containing protein</fullName>
    </submittedName>
</protein>
<keyword evidence="5" id="KW-1185">Reference proteome</keyword>
<dbReference type="EMBL" id="JAFIWB010000009">
    <property type="protein sequence ID" value="MBN6102657.1"/>
    <property type="molecule type" value="Genomic_DNA"/>
</dbReference>
<comment type="caution">
    <text evidence="4">The sequence shown here is derived from an EMBL/GenBank/DDBJ whole genome shotgun (WGS) entry which is preliminary data.</text>
</comment>
<feature type="domain" description="Transglycosylase SLT" evidence="3">
    <location>
        <begin position="65"/>
        <end position="163"/>
    </location>
</feature>
<evidence type="ECO:0000256" key="2">
    <source>
        <dbReference type="SAM" id="SignalP"/>
    </source>
</evidence>
<dbReference type="SUPFAM" id="SSF53955">
    <property type="entry name" value="Lysozyme-like"/>
    <property type="match status" value="1"/>
</dbReference>
<dbReference type="InterPro" id="IPR008258">
    <property type="entry name" value="Transglycosylase_SLT_dom_1"/>
</dbReference>
<dbReference type="InterPro" id="IPR000189">
    <property type="entry name" value="Transglyc_AS"/>
</dbReference>
<evidence type="ECO:0000313" key="4">
    <source>
        <dbReference type="EMBL" id="MBN6102657.1"/>
    </source>
</evidence>
<reference evidence="4 5" key="1">
    <citation type="submission" date="2021-02" db="EMBL/GenBank/DDBJ databases">
        <title>Taxonomically Unique Crown Gall-Associated Xanthomonas Stains Have Deficiency in Virulence Repertories.</title>
        <authorList>
            <person name="Mafakheri H."/>
            <person name="Taghavi S.M."/>
            <person name="Dimkic I."/>
            <person name="Nemanja K."/>
            <person name="Osdaghi E."/>
        </authorList>
    </citation>
    <scope>NUCLEOTIDE SEQUENCE [LARGE SCALE GENOMIC DNA]</scope>
    <source>
        <strain evidence="4 5">FX4</strain>
    </source>
</reference>
<dbReference type="Gene3D" id="1.10.530.10">
    <property type="match status" value="1"/>
</dbReference>
<sequence>MRRLASLLLALAAWPQAHAQVMEIGEDGSVRHLGEGWATPGAAQRPAAAAPASVVAAAPPYRAAFEAAAARHGLSVALLQSLAWSESRYDASAVSPAGAIGVMQLMPATARALAVDPWDPQQNIEGGAAYLRQQLDRFDGDLERALAAYNAGPGQVQRHAGVPPFRETRAYVAGNLERLAELSVAGGAASTVSLSVPQGDLQ</sequence>
<feature type="signal peptide" evidence="2">
    <location>
        <begin position="1"/>
        <end position="19"/>
    </location>
</feature>
<proteinExistence type="inferred from homology"/>
<dbReference type="PROSITE" id="PS00922">
    <property type="entry name" value="TRANSGLYCOSYLASE"/>
    <property type="match status" value="1"/>
</dbReference>
<name>A0ABS3B252_9XANT</name>
<keyword evidence="2" id="KW-0732">Signal</keyword>
<comment type="similarity">
    <text evidence="1">Belongs to the transglycosylase Slt family.</text>
</comment>